<evidence type="ECO:0000256" key="4">
    <source>
        <dbReference type="ARBA" id="ARBA00023157"/>
    </source>
</evidence>
<dbReference type="InterPro" id="IPR036249">
    <property type="entry name" value="Thioredoxin-like_sf"/>
</dbReference>
<dbReference type="Proteomes" id="UP001162131">
    <property type="component" value="Unassembled WGS sequence"/>
</dbReference>
<evidence type="ECO:0000256" key="5">
    <source>
        <dbReference type="ARBA" id="ARBA00023284"/>
    </source>
</evidence>
<keyword evidence="3" id="KW-0249">Electron transport</keyword>
<dbReference type="PANTHER" id="PTHR46679">
    <property type="match status" value="1"/>
</dbReference>
<sequence length="119" mass="13661">MGCQCSTFDRNNETRIDFSEPFMDIVKSQSSENELLIYSRTNCEQSKAAKALLRRNKINFEYFELDNMNDEGQVFNALQTLTGRQSTPFVFVKGIFFGSLKELQKSLESGQLVKALKQE</sequence>
<evidence type="ECO:0000313" key="8">
    <source>
        <dbReference type="Proteomes" id="UP001162131"/>
    </source>
</evidence>
<evidence type="ECO:0000259" key="6">
    <source>
        <dbReference type="Pfam" id="PF00462"/>
    </source>
</evidence>
<reference evidence="7" key="1">
    <citation type="submission" date="2021-09" db="EMBL/GenBank/DDBJ databases">
        <authorList>
            <consortium name="AG Swart"/>
            <person name="Singh M."/>
            <person name="Singh A."/>
            <person name="Seah K."/>
            <person name="Emmerich C."/>
        </authorList>
    </citation>
    <scope>NUCLEOTIDE SEQUENCE</scope>
    <source>
        <strain evidence="7">ATCC30299</strain>
    </source>
</reference>
<comment type="similarity">
    <text evidence="1">Belongs to the glutaredoxin family.</text>
</comment>
<organism evidence="7 8">
    <name type="scientific">Blepharisma stoltei</name>
    <dbReference type="NCBI Taxonomy" id="1481888"/>
    <lineage>
        <taxon>Eukaryota</taxon>
        <taxon>Sar</taxon>
        <taxon>Alveolata</taxon>
        <taxon>Ciliophora</taxon>
        <taxon>Postciliodesmatophora</taxon>
        <taxon>Heterotrichea</taxon>
        <taxon>Heterotrichida</taxon>
        <taxon>Blepharismidae</taxon>
        <taxon>Blepharisma</taxon>
    </lineage>
</organism>
<evidence type="ECO:0000256" key="2">
    <source>
        <dbReference type="ARBA" id="ARBA00022448"/>
    </source>
</evidence>
<keyword evidence="8" id="KW-1185">Reference proteome</keyword>
<accession>A0AAU9JRP1</accession>
<gene>
    <name evidence="7" type="ORF">BSTOLATCC_MIC43242</name>
</gene>
<dbReference type="EMBL" id="CAJZBQ010000043">
    <property type="protein sequence ID" value="CAG9327202.1"/>
    <property type="molecule type" value="Genomic_DNA"/>
</dbReference>
<protein>
    <recommendedName>
        <fullName evidence="6">Glutaredoxin domain-containing protein</fullName>
    </recommendedName>
</protein>
<evidence type="ECO:0000256" key="1">
    <source>
        <dbReference type="ARBA" id="ARBA00007787"/>
    </source>
</evidence>
<evidence type="ECO:0000256" key="3">
    <source>
        <dbReference type="ARBA" id="ARBA00022982"/>
    </source>
</evidence>
<dbReference type="AlphaFoldDB" id="A0AAU9JRP1"/>
<dbReference type="InterPro" id="IPR002109">
    <property type="entry name" value="Glutaredoxin"/>
</dbReference>
<dbReference type="PROSITE" id="PS51354">
    <property type="entry name" value="GLUTAREDOXIN_2"/>
    <property type="match status" value="1"/>
</dbReference>
<dbReference type="GO" id="GO:0015035">
    <property type="term" value="F:protein-disulfide reductase activity"/>
    <property type="evidence" value="ECO:0007669"/>
    <property type="project" value="TreeGrafter"/>
</dbReference>
<keyword evidence="4" id="KW-1015">Disulfide bond</keyword>
<comment type="caution">
    <text evidence="7">The sequence shown here is derived from an EMBL/GenBank/DDBJ whole genome shotgun (WGS) entry which is preliminary data.</text>
</comment>
<proteinExistence type="inferred from homology"/>
<dbReference type="Gene3D" id="3.40.30.10">
    <property type="entry name" value="Glutaredoxin"/>
    <property type="match status" value="1"/>
</dbReference>
<evidence type="ECO:0000313" key="7">
    <source>
        <dbReference type="EMBL" id="CAG9327202.1"/>
    </source>
</evidence>
<dbReference type="GO" id="GO:0005739">
    <property type="term" value="C:mitochondrion"/>
    <property type="evidence" value="ECO:0007669"/>
    <property type="project" value="TreeGrafter"/>
</dbReference>
<name>A0AAU9JRP1_9CILI</name>
<dbReference type="PANTHER" id="PTHR46679:SF1">
    <property type="entry name" value="GLUTAREDOXIN-2, MITOCHONDRIAL"/>
    <property type="match status" value="1"/>
</dbReference>
<feature type="domain" description="Glutaredoxin" evidence="6">
    <location>
        <begin position="36"/>
        <end position="95"/>
    </location>
</feature>
<keyword evidence="5" id="KW-0676">Redox-active center</keyword>
<dbReference type="Pfam" id="PF00462">
    <property type="entry name" value="Glutaredoxin"/>
    <property type="match status" value="1"/>
</dbReference>
<dbReference type="SUPFAM" id="SSF52833">
    <property type="entry name" value="Thioredoxin-like"/>
    <property type="match status" value="1"/>
</dbReference>
<keyword evidence="2" id="KW-0813">Transport</keyword>